<comment type="caution">
    <text evidence="2">The sequence shown here is derived from an EMBL/GenBank/DDBJ whole genome shotgun (WGS) entry which is preliminary data.</text>
</comment>
<reference evidence="2 3" key="1">
    <citation type="submission" date="2024-01" db="EMBL/GenBank/DDBJ databases">
        <title>The complete chloroplast genome sequence of Lithospermum erythrorhizon: insights into the phylogenetic relationship among Boraginaceae species and the maternal lineages of purple gromwells.</title>
        <authorList>
            <person name="Okada T."/>
            <person name="Watanabe K."/>
        </authorList>
    </citation>
    <scope>NUCLEOTIDE SEQUENCE [LARGE SCALE GENOMIC DNA]</scope>
</reference>
<dbReference type="PANTHER" id="PTHR36759:SF1">
    <property type="entry name" value="DYNEIN BETA CHAIN, CILIARY PROTEIN"/>
    <property type="match status" value="1"/>
</dbReference>
<dbReference type="AlphaFoldDB" id="A0AAV3PR27"/>
<proteinExistence type="predicted"/>
<organism evidence="2 3">
    <name type="scientific">Lithospermum erythrorhizon</name>
    <name type="common">Purple gromwell</name>
    <name type="synonym">Lithospermum officinale var. erythrorhizon</name>
    <dbReference type="NCBI Taxonomy" id="34254"/>
    <lineage>
        <taxon>Eukaryota</taxon>
        <taxon>Viridiplantae</taxon>
        <taxon>Streptophyta</taxon>
        <taxon>Embryophyta</taxon>
        <taxon>Tracheophyta</taxon>
        <taxon>Spermatophyta</taxon>
        <taxon>Magnoliopsida</taxon>
        <taxon>eudicotyledons</taxon>
        <taxon>Gunneridae</taxon>
        <taxon>Pentapetalae</taxon>
        <taxon>asterids</taxon>
        <taxon>lamiids</taxon>
        <taxon>Boraginales</taxon>
        <taxon>Boraginaceae</taxon>
        <taxon>Boraginoideae</taxon>
        <taxon>Lithospermeae</taxon>
        <taxon>Lithospermum</taxon>
    </lineage>
</organism>
<evidence type="ECO:0000313" key="3">
    <source>
        <dbReference type="Proteomes" id="UP001454036"/>
    </source>
</evidence>
<dbReference type="PANTHER" id="PTHR36759">
    <property type="entry name" value="DYNEIN BETA CHAIN, CILIARY PROTEIN"/>
    <property type="match status" value="1"/>
</dbReference>
<dbReference type="Proteomes" id="UP001454036">
    <property type="component" value="Unassembled WGS sequence"/>
</dbReference>
<evidence type="ECO:0000256" key="1">
    <source>
        <dbReference type="SAM" id="MobiDB-lite"/>
    </source>
</evidence>
<sequence>MGDVIVPTENLTETVNSGLNWKLISYLLFVTESLPKPNGEVVPEEKDPQYNAMLSQMVGRIQAKPGGKPEMGEAVVVEKYDRPLPKVRNTTPESSRYEERPAPAGTLNVAQLRHIMLLYQGKADDHDGPMDIAQIAARFQMDASQVKRIVQSVSLLPEDSSKRKNDL</sequence>
<feature type="region of interest" description="Disordered" evidence="1">
    <location>
        <begin position="82"/>
        <end position="102"/>
    </location>
</feature>
<protein>
    <submittedName>
        <fullName evidence="2">Microtubule or microtubule-binding cytoskeletal protein</fullName>
    </submittedName>
</protein>
<name>A0AAV3PR27_LITER</name>
<dbReference type="EMBL" id="BAABME010002191">
    <property type="protein sequence ID" value="GAA0153491.1"/>
    <property type="molecule type" value="Genomic_DNA"/>
</dbReference>
<evidence type="ECO:0000313" key="2">
    <source>
        <dbReference type="EMBL" id="GAA0153491.1"/>
    </source>
</evidence>
<accession>A0AAV3PR27</accession>
<gene>
    <name evidence="2" type="ORF">LIER_11714</name>
</gene>
<keyword evidence="3" id="KW-1185">Reference proteome</keyword>